<protein>
    <submittedName>
        <fullName evidence="1">K(+)-transporting ATPase subunit F</fullName>
    </submittedName>
</protein>
<evidence type="ECO:0000313" key="1">
    <source>
        <dbReference type="EMBL" id="AZB27628.1"/>
    </source>
</evidence>
<name>A0A3G6U8V1_9FLAO</name>
<sequence>MMWSLFFLSILAFAYICYVLMKPEKF</sequence>
<dbReference type="EMBL" id="CP033932">
    <property type="protein sequence ID" value="AZB27628.1"/>
    <property type="molecule type" value="Genomic_DNA"/>
</dbReference>
<accession>A0A3G6U8V1</accession>
<organism evidence="1 2">
    <name type="scientific">Chryseobacterium bernardetii</name>
    <dbReference type="NCBI Taxonomy" id="1241978"/>
    <lineage>
        <taxon>Bacteria</taxon>
        <taxon>Pseudomonadati</taxon>
        <taxon>Bacteroidota</taxon>
        <taxon>Flavobacteriia</taxon>
        <taxon>Flavobacteriales</taxon>
        <taxon>Weeksellaceae</taxon>
        <taxon>Chryseobacterium group</taxon>
        <taxon>Chryseobacterium</taxon>
    </lineage>
</organism>
<proteinExistence type="predicted"/>
<dbReference type="Proteomes" id="UP000271193">
    <property type="component" value="Chromosome"/>
</dbReference>
<dbReference type="KEGG" id="cben:EG339_10855"/>
<keyword evidence="2" id="KW-1185">Reference proteome</keyword>
<evidence type="ECO:0000313" key="2">
    <source>
        <dbReference type="Proteomes" id="UP000271193"/>
    </source>
</evidence>
<reference evidence="2" key="1">
    <citation type="submission" date="2018-11" db="EMBL/GenBank/DDBJ databases">
        <title>Proposal to divide the Flavobacteriaceae and reorganize its genera based on Amino Acid Identity values calculated from whole genome sequences.</title>
        <authorList>
            <person name="Nicholson A.C."/>
            <person name="Gulvik C.A."/>
            <person name="Whitney A.M."/>
            <person name="Humrighouse B.W."/>
            <person name="Bell M."/>
            <person name="Holmes B."/>
            <person name="Steigerwalt A.G."/>
            <person name="Villarma A."/>
            <person name="Sheth M."/>
            <person name="Batra D."/>
            <person name="Pryor J."/>
            <person name="Bernardet J.-F."/>
            <person name="Hugo C."/>
            <person name="Kampfer P."/>
            <person name="Newman J."/>
            <person name="McQuiston J.R."/>
        </authorList>
    </citation>
    <scope>NUCLEOTIDE SEQUENCE [LARGE SCALE GENOMIC DNA]</scope>
    <source>
        <strain evidence="2">G0229</strain>
    </source>
</reference>
<gene>
    <name evidence="1" type="ORF">EG339_10855</name>
</gene>
<dbReference type="AlphaFoldDB" id="A0A3G6U8V1"/>